<name>A0AAU9CXY5_9BACT</name>
<proteinExistence type="predicted"/>
<sequence length="96" mass="10836">MKKIRLVLAIVGLLTQGVAVYLSWDISDIFFLILDNLQAFQIGTVISLFIYTGTIALFITNDRAQNRSLEEKDKEIEKLQADLAEMEEKLKEATAS</sequence>
<accession>A0AAU9CXY5</accession>
<keyword evidence="1" id="KW-0175">Coiled coil</keyword>
<dbReference type="Proteomes" id="UP001348817">
    <property type="component" value="Chromosome"/>
</dbReference>
<feature type="coiled-coil region" evidence="1">
    <location>
        <begin position="62"/>
        <end position="96"/>
    </location>
</feature>
<keyword evidence="2" id="KW-0472">Membrane</keyword>
<organism evidence="3 4">
    <name type="scientific">Fulvitalea axinellae</name>
    <dbReference type="NCBI Taxonomy" id="1182444"/>
    <lineage>
        <taxon>Bacteria</taxon>
        <taxon>Pseudomonadati</taxon>
        <taxon>Bacteroidota</taxon>
        <taxon>Cytophagia</taxon>
        <taxon>Cytophagales</taxon>
        <taxon>Persicobacteraceae</taxon>
        <taxon>Fulvitalea</taxon>
    </lineage>
</organism>
<gene>
    <name evidence="3" type="ORF">FUAX_27890</name>
</gene>
<dbReference type="RefSeq" id="WP_338391917.1">
    <property type="nucleotide sequence ID" value="NZ_AP025314.1"/>
</dbReference>
<keyword evidence="2" id="KW-1133">Transmembrane helix</keyword>
<dbReference type="KEGG" id="fax:FUAX_27890"/>
<dbReference type="AlphaFoldDB" id="A0AAU9CXY5"/>
<evidence type="ECO:0000313" key="3">
    <source>
        <dbReference type="EMBL" id="BDD10357.1"/>
    </source>
</evidence>
<keyword evidence="4" id="KW-1185">Reference proteome</keyword>
<keyword evidence="2" id="KW-0812">Transmembrane</keyword>
<evidence type="ECO:0000313" key="4">
    <source>
        <dbReference type="Proteomes" id="UP001348817"/>
    </source>
</evidence>
<protein>
    <submittedName>
        <fullName evidence="3">Uncharacterized protein</fullName>
    </submittedName>
</protein>
<feature type="transmembrane region" description="Helical" evidence="2">
    <location>
        <begin position="39"/>
        <end position="59"/>
    </location>
</feature>
<reference evidence="3 4" key="1">
    <citation type="submission" date="2021-12" db="EMBL/GenBank/DDBJ databases">
        <title>Genome sequencing of bacteria with rrn-lacking chromosome and rrn-plasmid.</title>
        <authorList>
            <person name="Anda M."/>
            <person name="Iwasaki W."/>
        </authorList>
    </citation>
    <scope>NUCLEOTIDE SEQUENCE [LARGE SCALE GENOMIC DNA]</scope>
    <source>
        <strain evidence="3 4">DSM 100852</strain>
    </source>
</reference>
<dbReference type="EMBL" id="AP025314">
    <property type="protein sequence ID" value="BDD10357.1"/>
    <property type="molecule type" value="Genomic_DNA"/>
</dbReference>
<evidence type="ECO:0000256" key="2">
    <source>
        <dbReference type="SAM" id="Phobius"/>
    </source>
</evidence>
<evidence type="ECO:0000256" key="1">
    <source>
        <dbReference type="SAM" id="Coils"/>
    </source>
</evidence>